<evidence type="ECO:0000313" key="2">
    <source>
        <dbReference type="Proteomes" id="UP000007812"/>
    </source>
</evidence>
<name>F4G2V1_METCR</name>
<reference evidence="1 2" key="1">
    <citation type="journal article" date="2011" name="J. Bacteriol.">
        <title>Complete genome sequence of Metallosphaera cuprina, a metal sulfide-oxidizing archaeon from a hot spring.</title>
        <authorList>
            <person name="Liu L.J."/>
            <person name="You X.Y."/>
            <person name="Zheng H."/>
            <person name="Wang S."/>
            <person name="Jiang C.Y."/>
            <person name="Liu S.J."/>
        </authorList>
    </citation>
    <scope>NUCLEOTIDE SEQUENCE [LARGE SCALE GENOMIC DNA]</scope>
    <source>
        <strain evidence="1 2">Ar-4</strain>
    </source>
</reference>
<dbReference type="AlphaFoldDB" id="F4G2V1"/>
<organism evidence="1 2">
    <name type="scientific">Metallosphaera cuprina (strain Ar-4)</name>
    <dbReference type="NCBI Taxonomy" id="1006006"/>
    <lineage>
        <taxon>Archaea</taxon>
        <taxon>Thermoproteota</taxon>
        <taxon>Thermoprotei</taxon>
        <taxon>Sulfolobales</taxon>
        <taxon>Sulfolobaceae</taxon>
        <taxon>Metallosphaera</taxon>
    </lineage>
</organism>
<dbReference type="HOGENOM" id="CLU_3263761_0_0_2"/>
<proteinExistence type="predicted"/>
<dbReference type="Proteomes" id="UP000007812">
    <property type="component" value="Chromosome"/>
</dbReference>
<dbReference type="PATRIC" id="fig|1006006.8.peg.1036"/>
<keyword evidence="2" id="KW-1185">Reference proteome</keyword>
<gene>
    <name evidence="1" type="ordered locus">Mcup_1044</name>
</gene>
<dbReference type="KEGG" id="mcn:Mcup_1044"/>
<protein>
    <submittedName>
        <fullName evidence="1">Uncharacterized protein</fullName>
    </submittedName>
</protein>
<dbReference type="EMBL" id="CP002656">
    <property type="protein sequence ID" value="AEB95149.1"/>
    <property type="molecule type" value="Genomic_DNA"/>
</dbReference>
<dbReference type="STRING" id="1006006.Mcup_1044"/>
<evidence type="ECO:0000313" key="1">
    <source>
        <dbReference type="EMBL" id="AEB95149.1"/>
    </source>
</evidence>
<accession>F4G2V1</accession>
<sequence>MLALPFFKTLREWAGLTLSFPRGGKAYLSNFSAQEISKTLK</sequence>